<sequence>MGTAVEIETPHGPALAEVDEAPGARLLLVLTHGSGGGVDAPDLLAVREAVLPAGVTVARVVQPFRLRGARAPGSAVKQDEAWLAVVAALRARHPGLPLVQGGRSNGARVACRTARAAGAGAVVALAFPLHPPGRPERSRAEELRQAGTPVLVVSGDRDPFGVPDEKDAARLVVLPGEGHEFRKNPARVGEEVARWLLPWLLEQETCYSARPR</sequence>
<organism evidence="2 3">
    <name type="scientific">Microbispora cellulosiformans</name>
    <dbReference type="NCBI Taxonomy" id="2614688"/>
    <lineage>
        <taxon>Bacteria</taxon>
        <taxon>Bacillati</taxon>
        <taxon>Actinomycetota</taxon>
        <taxon>Actinomycetes</taxon>
        <taxon>Streptosporangiales</taxon>
        <taxon>Streptosporangiaceae</taxon>
        <taxon>Microbispora</taxon>
    </lineage>
</organism>
<dbReference type="InterPro" id="IPR046879">
    <property type="entry name" value="KANL3/Tex30_Abhydrolase"/>
</dbReference>
<dbReference type="SUPFAM" id="SSF53474">
    <property type="entry name" value="alpha/beta-Hydrolases"/>
    <property type="match status" value="1"/>
</dbReference>
<dbReference type="PANTHER" id="PTHR13136">
    <property type="entry name" value="TESTIS DEVELOPMENT PROTEIN PRTD"/>
    <property type="match status" value="1"/>
</dbReference>
<evidence type="ECO:0000313" key="3">
    <source>
        <dbReference type="Proteomes" id="UP000327011"/>
    </source>
</evidence>
<feature type="domain" description="KANL3/Tex30 alpha/beta hydrolase-like" evidence="1">
    <location>
        <begin position="26"/>
        <end position="169"/>
    </location>
</feature>
<dbReference type="GO" id="GO:0016787">
    <property type="term" value="F:hydrolase activity"/>
    <property type="evidence" value="ECO:0007669"/>
    <property type="project" value="UniProtKB-KW"/>
</dbReference>
<keyword evidence="3" id="KW-1185">Reference proteome</keyword>
<dbReference type="AlphaFoldDB" id="A0A5J5K1V9"/>
<dbReference type="InterPro" id="IPR026555">
    <property type="entry name" value="NSL3/Tex30"/>
</dbReference>
<proteinExistence type="predicted"/>
<reference evidence="2 3" key="1">
    <citation type="submission" date="2019-09" db="EMBL/GenBank/DDBJ databases">
        <title>Screening of Novel Bioactive Compounds from Soil-Associated.</title>
        <authorList>
            <person name="Gong X."/>
        </authorList>
    </citation>
    <scope>NUCLEOTIDE SEQUENCE [LARGE SCALE GENOMIC DNA]</scope>
    <source>
        <strain evidence="2 3">Gxj-6</strain>
    </source>
</reference>
<name>A0A5J5K1V9_9ACTN</name>
<dbReference type="EMBL" id="VYTZ01000005">
    <property type="protein sequence ID" value="KAA9378322.1"/>
    <property type="molecule type" value="Genomic_DNA"/>
</dbReference>
<dbReference type="Proteomes" id="UP000327011">
    <property type="component" value="Unassembled WGS sequence"/>
</dbReference>
<dbReference type="Pfam" id="PF20408">
    <property type="entry name" value="Abhydrolase_11"/>
    <property type="match status" value="1"/>
</dbReference>
<gene>
    <name evidence="2" type="ORF">F5972_15745</name>
</gene>
<evidence type="ECO:0000313" key="2">
    <source>
        <dbReference type="EMBL" id="KAA9378322.1"/>
    </source>
</evidence>
<dbReference type="RefSeq" id="WP_150934233.1">
    <property type="nucleotide sequence ID" value="NZ_VYTZ01000005.1"/>
</dbReference>
<dbReference type="PANTHER" id="PTHR13136:SF11">
    <property type="entry name" value="TESTIS-EXPRESSED PROTEIN 30"/>
    <property type="match status" value="1"/>
</dbReference>
<dbReference type="Gene3D" id="3.40.50.1820">
    <property type="entry name" value="alpha/beta hydrolase"/>
    <property type="match status" value="1"/>
</dbReference>
<comment type="caution">
    <text evidence="2">The sequence shown here is derived from an EMBL/GenBank/DDBJ whole genome shotgun (WGS) entry which is preliminary data.</text>
</comment>
<evidence type="ECO:0000259" key="1">
    <source>
        <dbReference type="Pfam" id="PF20408"/>
    </source>
</evidence>
<keyword evidence="2" id="KW-0378">Hydrolase</keyword>
<accession>A0A5J5K1V9</accession>
<protein>
    <submittedName>
        <fullName evidence="2">Alpha/beta hydrolase</fullName>
    </submittedName>
</protein>
<dbReference type="InterPro" id="IPR029058">
    <property type="entry name" value="AB_hydrolase_fold"/>
</dbReference>